<feature type="region of interest" description="Disordered" evidence="1">
    <location>
        <begin position="225"/>
        <end position="270"/>
    </location>
</feature>
<name>A0A4P9YYY1_9FUNG</name>
<feature type="region of interest" description="Disordered" evidence="1">
    <location>
        <begin position="479"/>
        <end position="514"/>
    </location>
</feature>
<dbReference type="OrthoDB" id="1920326at2759"/>
<feature type="compositionally biased region" description="Acidic residues" evidence="1">
    <location>
        <begin position="238"/>
        <end position="249"/>
    </location>
</feature>
<keyword evidence="3" id="KW-1185">Reference proteome</keyword>
<organism evidence="2 3">
    <name type="scientific">Syncephalis pseudoplumigaleata</name>
    <dbReference type="NCBI Taxonomy" id="1712513"/>
    <lineage>
        <taxon>Eukaryota</taxon>
        <taxon>Fungi</taxon>
        <taxon>Fungi incertae sedis</taxon>
        <taxon>Zoopagomycota</taxon>
        <taxon>Zoopagomycotina</taxon>
        <taxon>Zoopagomycetes</taxon>
        <taxon>Zoopagales</taxon>
        <taxon>Piptocephalidaceae</taxon>
        <taxon>Syncephalis</taxon>
    </lineage>
</organism>
<gene>
    <name evidence="2" type="ORF">SYNPS1DRAFT_28987</name>
</gene>
<reference evidence="3" key="1">
    <citation type="journal article" date="2018" name="Nat. Microbiol.">
        <title>Leveraging single-cell genomics to expand the fungal tree of life.</title>
        <authorList>
            <person name="Ahrendt S.R."/>
            <person name="Quandt C.A."/>
            <person name="Ciobanu D."/>
            <person name="Clum A."/>
            <person name="Salamov A."/>
            <person name="Andreopoulos B."/>
            <person name="Cheng J.F."/>
            <person name="Woyke T."/>
            <person name="Pelin A."/>
            <person name="Henrissat B."/>
            <person name="Reynolds N.K."/>
            <person name="Benny G.L."/>
            <person name="Smith M.E."/>
            <person name="James T.Y."/>
            <person name="Grigoriev I.V."/>
        </authorList>
    </citation>
    <scope>NUCLEOTIDE SEQUENCE [LARGE SCALE GENOMIC DNA]</scope>
    <source>
        <strain evidence="3">Benny S71-1</strain>
    </source>
</reference>
<evidence type="ECO:0000256" key="1">
    <source>
        <dbReference type="SAM" id="MobiDB-lite"/>
    </source>
</evidence>
<evidence type="ECO:0000313" key="3">
    <source>
        <dbReference type="Proteomes" id="UP000278143"/>
    </source>
</evidence>
<feature type="compositionally biased region" description="Low complexity" evidence="1">
    <location>
        <begin position="594"/>
        <end position="604"/>
    </location>
</feature>
<dbReference type="AlphaFoldDB" id="A0A4P9YYY1"/>
<feature type="compositionally biased region" description="Polar residues" evidence="1">
    <location>
        <begin position="622"/>
        <end position="639"/>
    </location>
</feature>
<sequence>MAMRIWRQFYLDHDGVLPSAVGFDTESASPMAALRTKIGRRRAIKQLASQAYGEDGQFTRFCSLLQLATHECCLLIQLERIKSIVAPDCKSPAGMPYYADLIHVLEDSHIVKAGVSATADGETVKRTLGVSMASIVDVDRLAAVRGHAAASLSELARIYAHEREMPHPEYKHYTDMDRYLEERLAAARSRVSELESMNIELDDLPQAPGADMDSLLLAEETHTKSIATEAGTTRGETAEEVTAEGDQEDPPATASSDGAGSGPPYPSIYGEPPDGLHAIWDWNSVLTPPMIRYAAWDALAGLRILEGMLWNKTRRDYQPLFVREVTPFPEVVTSVCHTMYQSIQSTAAGLVGTAGDTPAKGCTGWRLISTAMTSYGWWVRAYPIERRRAWAEQILRMLLATGTLVPVRLHASEMKKVVKTVTVVTTQAGEHVTTTTEETQSVWTNVPAAESAVEISQKPISWILRTRFQLALEMQNRAETSVKTKTKHSEPSAESTMASATASSVASKEKEKAEGRLHIGWRAHHWRHTDQAGADNANIADKPAVVDEAKPALAEVASSQLPAMADSKDKRSSAAMEQPSAKIAVAKGKRASKPAPQQDASADDAAIEHQATPAALPDTAKNEQANDATKETAASMTNSPTINRLRSLFSKMRTIL</sequence>
<dbReference type="Gene3D" id="3.30.420.10">
    <property type="entry name" value="Ribonuclease H-like superfamily/Ribonuclease H"/>
    <property type="match status" value="1"/>
</dbReference>
<proteinExistence type="predicted"/>
<dbReference type="InterPro" id="IPR036397">
    <property type="entry name" value="RNaseH_sf"/>
</dbReference>
<accession>A0A4P9YYY1</accession>
<dbReference type="EMBL" id="KZ989816">
    <property type="protein sequence ID" value="RKP25274.1"/>
    <property type="molecule type" value="Genomic_DNA"/>
</dbReference>
<evidence type="ECO:0000313" key="2">
    <source>
        <dbReference type="EMBL" id="RKP25274.1"/>
    </source>
</evidence>
<protein>
    <submittedName>
        <fullName evidence="2">Uncharacterized protein</fullName>
    </submittedName>
</protein>
<dbReference type="Proteomes" id="UP000278143">
    <property type="component" value="Unassembled WGS sequence"/>
</dbReference>
<feature type="region of interest" description="Disordered" evidence="1">
    <location>
        <begin position="557"/>
        <end position="639"/>
    </location>
</feature>
<dbReference type="GO" id="GO:0003676">
    <property type="term" value="F:nucleic acid binding"/>
    <property type="evidence" value="ECO:0007669"/>
    <property type="project" value="InterPro"/>
</dbReference>
<feature type="compositionally biased region" description="Low complexity" evidence="1">
    <location>
        <begin position="492"/>
        <end position="506"/>
    </location>
</feature>
<dbReference type="InterPro" id="IPR012337">
    <property type="entry name" value="RNaseH-like_sf"/>
</dbReference>
<dbReference type="SUPFAM" id="SSF53098">
    <property type="entry name" value="Ribonuclease H-like"/>
    <property type="match status" value="1"/>
</dbReference>